<protein>
    <recommendedName>
        <fullName evidence="5">Restriction endonuclease type IV Mrr domain-containing protein</fullName>
    </recommendedName>
</protein>
<evidence type="ECO:0000313" key="3">
    <source>
        <dbReference type="EMBL" id="MDB6179079.1"/>
    </source>
</evidence>
<feature type="region of interest" description="Disordered" evidence="2">
    <location>
        <begin position="348"/>
        <end position="369"/>
    </location>
</feature>
<evidence type="ECO:0000313" key="4">
    <source>
        <dbReference type="Proteomes" id="UP001165641"/>
    </source>
</evidence>
<evidence type="ECO:0000256" key="2">
    <source>
        <dbReference type="SAM" id="MobiDB-lite"/>
    </source>
</evidence>
<dbReference type="EMBL" id="JAQBIE010000025">
    <property type="protein sequence ID" value="MDB6179079.1"/>
    <property type="molecule type" value="Genomic_DNA"/>
</dbReference>
<feature type="coiled-coil region" evidence="1">
    <location>
        <begin position="138"/>
        <end position="165"/>
    </location>
</feature>
<organism evidence="3 4">
    <name type="scientific">Paracoccus onchidii</name>
    <dbReference type="NCBI Taxonomy" id="3017813"/>
    <lineage>
        <taxon>Bacteria</taxon>
        <taxon>Pseudomonadati</taxon>
        <taxon>Pseudomonadota</taxon>
        <taxon>Alphaproteobacteria</taxon>
        <taxon>Rhodobacterales</taxon>
        <taxon>Paracoccaceae</taxon>
        <taxon>Paracoccus</taxon>
    </lineage>
</organism>
<dbReference type="RefSeq" id="WP_271890182.1">
    <property type="nucleotide sequence ID" value="NZ_JAQBIE010000025.1"/>
</dbReference>
<keyword evidence="4" id="KW-1185">Reference proteome</keyword>
<proteinExistence type="predicted"/>
<reference evidence="3" key="1">
    <citation type="submission" date="2022-12" db="EMBL/GenBank/DDBJ databases">
        <title>Paracoccus onchidii sp. nov., isolated from a marine invertebrate from the South China Sea.</title>
        <authorList>
            <person name="Xu S."/>
            <person name="Liu Z."/>
            <person name="Xu Y."/>
        </authorList>
    </citation>
    <scope>NUCLEOTIDE SEQUENCE</scope>
    <source>
        <strain evidence="3">Z330</strain>
    </source>
</reference>
<keyword evidence="1" id="KW-0175">Coiled coil</keyword>
<feature type="compositionally biased region" description="Basic and acidic residues" evidence="2">
    <location>
        <begin position="348"/>
        <end position="357"/>
    </location>
</feature>
<gene>
    <name evidence="3" type="ORF">PAF17_16425</name>
</gene>
<evidence type="ECO:0008006" key="5">
    <source>
        <dbReference type="Google" id="ProtNLM"/>
    </source>
</evidence>
<name>A0ABT4ZI99_9RHOB</name>
<accession>A0ABT4ZI99</accession>
<sequence length="369" mass="40820">MTPKKETTEVDKGGLAEECLAQYFRELGSFVVRGVPVREGTDEVTDIDLWIYTRLSAHARHVSIVDIKNKRRGKAFERAIWVKGLQVALGADEAIIASQGVKDSAQKFSDRVKVRVIPRPLFDAIIKRYAGTDNRISNEEFESQLSKVTLDKVNLKKKIANLKSEISNGIDFRTLNIWLDEAAELLRHATEREPNGGPITRAAYLCCSLISIAADFLGKEHSLSETATRQDFFRQGLLFGRTDFDAKSAYLAFAENLVTEFLDPTGSSASQIRSGFEKAVDTMPIQGLAEFFARPHASSDLLRAAVSLDGAAYSEKIDAPRSLQSVEAKMIIGLVSDYAGLRRKDVLGNKPDTDQRQALELPQGQGKLL</sequence>
<comment type="caution">
    <text evidence="3">The sequence shown here is derived from an EMBL/GenBank/DDBJ whole genome shotgun (WGS) entry which is preliminary data.</text>
</comment>
<dbReference type="Proteomes" id="UP001165641">
    <property type="component" value="Unassembled WGS sequence"/>
</dbReference>
<evidence type="ECO:0000256" key="1">
    <source>
        <dbReference type="SAM" id="Coils"/>
    </source>
</evidence>